<dbReference type="SMART" id="SM00450">
    <property type="entry name" value="RHOD"/>
    <property type="match status" value="1"/>
</dbReference>
<proteinExistence type="predicted"/>
<dbReference type="InterPro" id="IPR036873">
    <property type="entry name" value="Rhodanese-like_dom_sf"/>
</dbReference>
<protein>
    <recommendedName>
        <fullName evidence="2">Rhodanese domain-containing protein</fullName>
    </recommendedName>
</protein>
<accession>A0ABQ1WAI7</accession>
<dbReference type="PANTHER" id="PTHR43031">
    <property type="entry name" value="FAD-DEPENDENT OXIDOREDUCTASE"/>
    <property type="match status" value="1"/>
</dbReference>
<sequence>MNIGQTAIYMKLFLMTVMAASLLNCSSPQQGDAKVKTISATEYKQHHEKIDNQEVMLVDVRTPAEFEAGHLDKTQHADFLSGEFEKEMQNWDKDKTYYLYCASGNRSGKAAKLMEEAGFKNVYNIGGYQDLKSAGLPVKE</sequence>
<dbReference type="SUPFAM" id="SSF52821">
    <property type="entry name" value="Rhodanese/Cell cycle control phosphatase"/>
    <property type="match status" value="1"/>
</dbReference>
<dbReference type="InterPro" id="IPR050229">
    <property type="entry name" value="GlpE_sulfurtransferase"/>
</dbReference>
<feature type="domain" description="Rhodanese" evidence="2">
    <location>
        <begin position="51"/>
        <end position="140"/>
    </location>
</feature>
<dbReference type="PROSITE" id="PS50206">
    <property type="entry name" value="RHODANESE_3"/>
    <property type="match status" value="1"/>
</dbReference>
<dbReference type="Proteomes" id="UP000634043">
    <property type="component" value="Unassembled WGS sequence"/>
</dbReference>
<dbReference type="CDD" id="cd00158">
    <property type="entry name" value="RHOD"/>
    <property type="match status" value="1"/>
</dbReference>
<organism evidence="3 4">
    <name type="scientific">Pontibacter amylolyticus</name>
    <dbReference type="NCBI Taxonomy" id="1424080"/>
    <lineage>
        <taxon>Bacteria</taxon>
        <taxon>Pseudomonadati</taxon>
        <taxon>Bacteroidota</taxon>
        <taxon>Cytophagia</taxon>
        <taxon>Cytophagales</taxon>
        <taxon>Hymenobacteraceae</taxon>
        <taxon>Pontibacter</taxon>
    </lineage>
</organism>
<comment type="caution">
    <text evidence="3">The sequence shown here is derived from an EMBL/GenBank/DDBJ whole genome shotgun (WGS) entry which is preliminary data.</text>
</comment>
<dbReference type="PANTHER" id="PTHR43031:SF18">
    <property type="entry name" value="RHODANESE-RELATED SULFURTRANSFERASES"/>
    <property type="match status" value="1"/>
</dbReference>
<gene>
    <name evidence="3" type="ORF">GCM10011323_26290</name>
</gene>
<evidence type="ECO:0000313" key="4">
    <source>
        <dbReference type="Proteomes" id="UP000634043"/>
    </source>
</evidence>
<keyword evidence="4" id="KW-1185">Reference proteome</keyword>
<reference evidence="4" key="1">
    <citation type="journal article" date="2019" name="Int. J. Syst. Evol. Microbiol.">
        <title>The Global Catalogue of Microorganisms (GCM) 10K type strain sequencing project: providing services to taxonomists for standard genome sequencing and annotation.</title>
        <authorList>
            <consortium name="The Broad Institute Genomics Platform"/>
            <consortium name="The Broad Institute Genome Sequencing Center for Infectious Disease"/>
            <person name="Wu L."/>
            <person name="Ma J."/>
        </authorList>
    </citation>
    <scope>NUCLEOTIDE SEQUENCE [LARGE SCALE GENOMIC DNA]</scope>
    <source>
        <strain evidence="4">CGMCC 1.12749</strain>
    </source>
</reference>
<dbReference type="EMBL" id="BMFP01000005">
    <property type="protein sequence ID" value="GGG21107.1"/>
    <property type="molecule type" value="Genomic_DNA"/>
</dbReference>
<keyword evidence="1" id="KW-0732">Signal</keyword>
<evidence type="ECO:0000256" key="1">
    <source>
        <dbReference type="SAM" id="SignalP"/>
    </source>
</evidence>
<feature type="signal peptide" evidence="1">
    <location>
        <begin position="1"/>
        <end position="19"/>
    </location>
</feature>
<evidence type="ECO:0000259" key="2">
    <source>
        <dbReference type="PROSITE" id="PS50206"/>
    </source>
</evidence>
<evidence type="ECO:0000313" key="3">
    <source>
        <dbReference type="EMBL" id="GGG21107.1"/>
    </source>
</evidence>
<name>A0ABQ1WAI7_9BACT</name>
<dbReference type="Gene3D" id="3.40.250.10">
    <property type="entry name" value="Rhodanese-like domain"/>
    <property type="match status" value="1"/>
</dbReference>
<dbReference type="InterPro" id="IPR001763">
    <property type="entry name" value="Rhodanese-like_dom"/>
</dbReference>
<dbReference type="Pfam" id="PF00581">
    <property type="entry name" value="Rhodanese"/>
    <property type="match status" value="1"/>
</dbReference>
<feature type="chain" id="PRO_5045550159" description="Rhodanese domain-containing protein" evidence="1">
    <location>
        <begin position="20"/>
        <end position="140"/>
    </location>
</feature>